<dbReference type="CDD" id="cd17470">
    <property type="entry name" value="T3SS_Flik_C"/>
    <property type="match status" value="1"/>
</dbReference>
<evidence type="ECO:0000256" key="1">
    <source>
        <dbReference type="SAM" id="MobiDB-lite"/>
    </source>
</evidence>
<feature type="domain" description="Flagellar hook-length control protein-like C-terminal" evidence="2">
    <location>
        <begin position="203"/>
        <end position="273"/>
    </location>
</feature>
<comment type="caution">
    <text evidence="3">The sequence shown here is derived from an EMBL/GenBank/DDBJ whole genome shotgun (WGS) entry which is preliminary data.</text>
</comment>
<keyword evidence="3" id="KW-0966">Cell projection</keyword>
<feature type="compositionally biased region" description="Basic and acidic residues" evidence="1">
    <location>
        <begin position="40"/>
        <end position="50"/>
    </location>
</feature>
<feature type="compositionally biased region" description="Low complexity" evidence="1">
    <location>
        <begin position="22"/>
        <end position="39"/>
    </location>
</feature>
<dbReference type="PANTHER" id="PTHR37533">
    <property type="entry name" value="FLAGELLAR HOOK-LENGTH CONTROL PROTEIN"/>
    <property type="match status" value="1"/>
</dbReference>
<protein>
    <submittedName>
        <fullName evidence="3">Flagellar hook-length control protein FliK</fullName>
    </submittedName>
</protein>
<dbReference type="InterPro" id="IPR052563">
    <property type="entry name" value="FliK"/>
</dbReference>
<feature type="region of interest" description="Disordered" evidence="1">
    <location>
        <begin position="273"/>
        <end position="310"/>
    </location>
</feature>
<organism evidence="3 4">
    <name type="scientific">Methylobacterium marchantiae</name>
    <dbReference type="NCBI Taxonomy" id="600331"/>
    <lineage>
        <taxon>Bacteria</taxon>
        <taxon>Pseudomonadati</taxon>
        <taxon>Pseudomonadota</taxon>
        <taxon>Alphaproteobacteria</taxon>
        <taxon>Hyphomicrobiales</taxon>
        <taxon>Methylobacteriaceae</taxon>
        <taxon>Methylobacterium</taxon>
    </lineage>
</organism>
<dbReference type="Pfam" id="PF02120">
    <property type="entry name" value="Flg_hook"/>
    <property type="match status" value="1"/>
</dbReference>
<proteinExistence type="predicted"/>
<dbReference type="Proteomes" id="UP001597176">
    <property type="component" value="Unassembled WGS sequence"/>
</dbReference>
<reference evidence="4" key="1">
    <citation type="journal article" date="2019" name="Int. J. Syst. Evol. Microbiol.">
        <title>The Global Catalogue of Microorganisms (GCM) 10K type strain sequencing project: providing services to taxonomists for standard genome sequencing and annotation.</title>
        <authorList>
            <consortium name="The Broad Institute Genomics Platform"/>
            <consortium name="The Broad Institute Genome Sequencing Center for Infectious Disease"/>
            <person name="Wu L."/>
            <person name="Ma J."/>
        </authorList>
    </citation>
    <scope>NUCLEOTIDE SEQUENCE [LARGE SCALE GENOMIC DNA]</scope>
    <source>
        <strain evidence="4">CCUG 56108</strain>
    </source>
</reference>
<dbReference type="PANTHER" id="PTHR37533:SF2">
    <property type="entry name" value="FLAGELLAR HOOK-LENGTH CONTROL PROTEIN"/>
    <property type="match status" value="1"/>
</dbReference>
<dbReference type="InterPro" id="IPR021136">
    <property type="entry name" value="Flagellar_hook_control-like_C"/>
</dbReference>
<gene>
    <name evidence="3" type="ORF">ACFQ4G_14850</name>
</gene>
<name>A0ABW3X1P0_9HYPH</name>
<keyword evidence="4" id="KW-1185">Reference proteome</keyword>
<dbReference type="Gene3D" id="3.30.750.140">
    <property type="match status" value="1"/>
</dbReference>
<dbReference type="InterPro" id="IPR038610">
    <property type="entry name" value="FliK-like_C_sf"/>
</dbReference>
<accession>A0ABW3X1P0</accession>
<dbReference type="RefSeq" id="WP_238205231.1">
    <property type="nucleotide sequence ID" value="NZ_JBHTND010000020.1"/>
</dbReference>
<evidence type="ECO:0000313" key="3">
    <source>
        <dbReference type="EMBL" id="MFD1302851.1"/>
    </source>
</evidence>
<keyword evidence="3" id="KW-0282">Flagellum</keyword>
<keyword evidence="3" id="KW-0969">Cilium</keyword>
<dbReference type="EMBL" id="JBHTND010000020">
    <property type="protein sequence ID" value="MFD1302851.1"/>
    <property type="molecule type" value="Genomic_DNA"/>
</dbReference>
<feature type="compositionally biased region" description="Basic and acidic residues" evidence="1">
    <location>
        <begin position="279"/>
        <end position="294"/>
    </location>
</feature>
<feature type="compositionally biased region" description="Low complexity" evidence="1">
    <location>
        <begin position="59"/>
        <end position="73"/>
    </location>
</feature>
<feature type="region of interest" description="Disordered" evidence="1">
    <location>
        <begin position="1"/>
        <end position="97"/>
    </location>
</feature>
<feature type="compositionally biased region" description="Low complexity" evidence="1">
    <location>
        <begin position="86"/>
        <end position="97"/>
    </location>
</feature>
<sequence>MPQPGKGQALAPAVPTAPPTPVQALAAQEASAGAVAGSEGHTEEKPVSKDEVDDEASDESALAEATLVPIDLLLPPPPANPSTVQARTGASAPGSGATASLDGIAAKGSAAKLAAVPVMGTDRSDTAMAPDGEGLVAKPLEALAPIATASFGDLVASSSPSAPAPLANNAAPVADTGAASPQAQSAPVPLGAVPMTIGLRSLAGSNRFEIRLDPKDLGRIDVNLDIDKDNGTVTAHLVVDRPETLALLQRDAGNLQQALSQAGFEATDASINLSLRSDTGSDGRNGAERDRGSGREGASGAPGSDLKDPRLSIDAMPLRILRGLGGIDIRI</sequence>
<evidence type="ECO:0000259" key="2">
    <source>
        <dbReference type="Pfam" id="PF02120"/>
    </source>
</evidence>
<evidence type="ECO:0000313" key="4">
    <source>
        <dbReference type="Proteomes" id="UP001597176"/>
    </source>
</evidence>